<protein>
    <submittedName>
        <fullName evidence="1">Uncharacterized protein</fullName>
    </submittedName>
</protein>
<evidence type="ECO:0000313" key="1">
    <source>
        <dbReference type="EMBL" id="MBP2026925.1"/>
    </source>
</evidence>
<reference evidence="1 2" key="1">
    <citation type="submission" date="2021-03" db="EMBL/GenBank/DDBJ databases">
        <title>Genomic Encyclopedia of Type Strains, Phase IV (KMG-IV): sequencing the most valuable type-strain genomes for metagenomic binning, comparative biology and taxonomic classification.</title>
        <authorList>
            <person name="Goeker M."/>
        </authorList>
    </citation>
    <scope>NUCLEOTIDE SEQUENCE [LARGE SCALE GENOMIC DNA]</scope>
    <source>
        <strain evidence="1 2">DSM 27512</strain>
    </source>
</reference>
<name>A0ABS4KHU2_9FIRM</name>
<organism evidence="1 2">
    <name type="scientific">Acetoanaerobium pronyense</name>
    <dbReference type="NCBI Taxonomy" id="1482736"/>
    <lineage>
        <taxon>Bacteria</taxon>
        <taxon>Bacillati</taxon>
        <taxon>Bacillota</taxon>
        <taxon>Clostridia</taxon>
        <taxon>Peptostreptococcales</taxon>
        <taxon>Filifactoraceae</taxon>
        <taxon>Acetoanaerobium</taxon>
    </lineage>
</organism>
<sequence length="86" mass="10519">MRDIQIQKELIKDFKIDDKVSSYIKYLDKEFSNRDEEFKDILKQFSIIDMEAYIKKILKVIKRESKKNSKKLKKKNLKKIYLKSKE</sequence>
<accession>A0ABS4KHU2</accession>
<evidence type="ECO:0000313" key="2">
    <source>
        <dbReference type="Proteomes" id="UP001314903"/>
    </source>
</evidence>
<dbReference type="EMBL" id="JAGGLI010000005">
    <property type="protein sequence ID" value="MBP2026925.1"/>
    <property type="molecule type" value="Genomic_DNA"/>
</dbReference>
<dbReference type="Proteomes" id="UP001314903">
    <property type="component" value="Unassembled WGS sequence"/>
</dbReference>
<gene>
    <name evidence="1" type="ORF">J2Z35_000717</name>
</gene>
<proteinExistence type="predicted"/>
<keyword evidence="2" id="KW-1185">Reference proteome</keyword>
<comment type="caution">
    <text evidence="1">The sequence shown here is derived from an EMBL/GenBank/DDBJ whole genome shotgun (WGS) entry which is preliminary data.</text>
</comment>
<dbReference type="RefSeq" id="WP_209659411.1">
    <property type="nucleotide sequence ID" value="NZ_JAGGLI010000005.1"/>
</dbReference>